<dbReference type="Proteomes" id="UP000032721">
    <property type="component" value="Chromosome"/>
</dbReference>
<proteinExistence type="predicted"/>
<reference evidence="1 2" key="1">
    <citation type="submission" date="2013-07" db="EMBL/GenBank/DDBJ databases">
        <authorList>
            <person name="Genoscope - CEA"/>
        </authorList>
    </citation>
    <scope>NUCLEOTIDE SEQUENCE [LARGE SCALE GENOMIC DNA]</scope>
    <source>
        <strain evidence="2">FRM16 / DSM 17909</strain>
    </source>
</reference>
<sequence>MSGSMMPHLKEIILNGEINGHSILAKTRLGFAVFQH</sequence>
<gene>
    <name evidence="1" type="ORF">XDD1_0020</name>
</gene>
<dbReference type="AlphaFoldDB" id="A0A068QMD1"/>
<name>A0A068QMD1_9GAMM</name>
<protein>
    <submittedName>
        <fullName evidence="1">Uncharacterized protein</fullName>
    </submittedName>
</protein>
<dbReference type="HOGENOM" id="CLU_3359253_0_0_6"/>
<dbReference type="EMBL" id="FO704550">
    <property type="protein sequence ID" value="CDG15734.1"/>
    <property type="molecule type" value="Genomic_DNA"/>
</dbReference>
<organism evidence="1 2">
    <name type="scientific">Xenorhabdus doucetiae</name>
    <dbReference type="NCBI Taxonomy" id="351671"/>
    <lineage>
        <taxon>Bacteria</taxon>
        <taxon>Pseudomonadati</taxon>
        <taxon>Pseudomonadota</taxon>
        <taxon>Gammaproteobacteria</taxon>
        <taxon>Enterobacterales</taxon>
        <taxon>Morganellaceae</taxon>
        <taxon>Xenorhabdus</taxon>
    </lineage>
</organism>
<evidence type="ECO:0000313" key="1">
    <source>
        <dbReference type="EMBL" id="CDG15734.1"/>
    </source>
</evidence>
<dbReference type="KEGG" id="xdo:XDD1_0020"/>
<accession>A0A068QMD1</accession>
<evidence type="ECO:0000313" key="2">
    <source>
        <dbReference type="Proteomes" id="UP000032721"/>
    </source>
</evidence>